<organism evidence="3 4">
    <name type="scientific">Paenibacillus mendelii</name>
    <dbReference type="NCBI Taxonomy" id="206163"/>
    <lineage>
        <taxon>Bacteria</taxon>
        <taxon>Bacillati</taxon>
        <taxon>Bacillota</taxon>
        <taxon>Bacilli</taxon>
        <taxon>Bacillales</taxon>
        <taxon>Paenibacillaceae</taxon>
        <taxon>Paenibacillus</taxon>
    </lineage>
</organism>
<reference evidence="3 4" key="1">
    <citation type="submission" date="2024-09" db="EMBL/GenBank/DDBJ databases">
        <authorList>
            <person name="Sun Q."/>
            <person name="Mori K."/>
        </authorList>
    </citation>
    <scope>NUCLEOTIDE SEQUENCE [LARGE SCALE GENOMIC DNA]</scope>
    <source>
        <strain evidence="3 4">CCM 4839</strain>
    </source>
</reference>
<dbReference type="InterPro" id="IPR050417">
    <property type="entry name" value="Sugar_Epim/Isomerase"/>
</dbReference>
<accession>A0ABV6JGJ3</accession>
<dbReference type="Gene3D" id="3.20.20.150">
    <property type="entry name" value="Divalent-metal-dependent TIM barrel enzymes"/>
    <property type="match status" value="1"/>
</dbReference>
<name>A0ABV6JGJ3_9BACL</name>
<dbReference type="RefSeq" id="WP_204822030.1">
    <property type="nucleotide sequence ID" value="NZ_JANHOF010000023.1"/>
</dbReference>
<dbReference type="EMBL" id="JBHLVF010000037">
    <property type="protein sequence ID" value="MFC0393970.1"/>
    <property type="molecule type" value="Genomic_DNA"/>
</dbReference>
<evidence type="ECO:0000256" key="1">
    <source>
        <dbReference type="ARBA" id="ARBA00023235"/>
    </source>
</evidence>
<evidence type="ECO:0000313" key="3">
    <source>
        <dbReference type="EMBL" id="MFC0393970.1"/>
    </source>
</evidence>
<keyword evidence="4" id="KW-1185">Reference proteome</keyword>
<comment type="caution">
    <text evidence="3">The sequence shown here is derived from an EMBL/GenBank/DDBJ whole genome shotgun (WGS) entry which is preliminary data.</text>
</comment>
<evidence type="ECO:0000259" key="2">
    <source>
        <dbReference type="Pfam" id="PF01261"/>
    </source>
</evidence>
<dbReference type="InterPro" id="IPR036237">
    <property type="entry name" value="Xyl_isomerase-like_sf"/>
</dbReference>
<gene>
    <name evidence="3" type="ORF">ACFFJ8_21680</name>
</gene>
<keyword evidence="1 3" id="KW-0413">Isomerase</keyword>
<dbReference type="Proteomes" id="UP001589818">
    <property type="component" value="Unassembled WGS sequence"/>
</dbReference>
<feature type="domain" description="Xylose isomerase-like TIM barrel" evidence="2">
    <location>
        <begin position="23"/>
        <end position="267"/>
    </location>
</feature>
<protein>
    <submittedName>
        <fullName evidence="3">Sugar phosphate isomerase/epimerase family protein</fullName>
    </submittedName>
</protein>
<dbReference type="PANTHER" id="PTHR43489:SF7">
    <property type="entry name" value="3-DEHYDRO-D-GULOSIDE 4-EPIMERASE-RELATED"/>
    <property type="match status" value="1"/>
</dbReference>
<sequence>MIKGVNQWCFPEGTSLETVFSVSQAAGLKAVELNVNPDGGVGLTRLTTAEQAKDIVDQAAGYGLQLRSLSTILLWDYPLSSQDEAIRQEGIAVVRKQVELAEAMGIDTVLVVPGVVNEDTTYQQCYDTSSRSIRELVPYAASKGVCLAIENVWNKFLYSPIEMAAFIDQFQSPFVQSYFDVGNVLAVGYPDQWIQVLGHRIRRVHVKDYNPQVGTLDGFVPLLSGKVNWKKVREALKDIGYTDTVTAELTPYDHNPLQLIHDTSQHLERILFESVYD</sequence>
<dbReference type="Pfam" id="PF01261">
    <property type="entry name" value="AP_endonuc_2"/>
    <property type="match status" value="1"/>
</dbReference>
<dbReference type="GO" id="GO:0016853">
    <property type="term" value="F:isomerase activity"/>
    <property type="evidence" value="ECO:0007669"/>
    <property type="project" value="UniProtKB-KW"/>
</dbReference>
<proteinExistence type="predicted"/>
<dbReference type="InterPro" id="IPR013022">
    <property type="entry name" value="Xyl_isomerase-like_TIM-brl"/>
</dbReference>
<evidence type="ECO:0000313" key="4">
    <source>
        <dbReference type="Proteomes" id="UP001589818"/>
    </source>
</evidence>
<dbReference type="SUPFAM" id="SSF51658">
    <property type="entry name" value="Xylose isomerase-like"/>
    <property type="match status" value="1"/>
</dbReference>
<dbReference type="PANTHER" id="PTHR43489">
    <property type="entry name" value="ISOMERASE"/>
    <property type="match status" value="1"/>
</dbReference>